<evidence type="ECO:0000259" key="11">
    <source>
        <dbReference type="Pfam" id="PF02602"/>
    </source>
</evidence>
<gene>
    <name evidence="12" type="ORF">FHX50_001444</name>
</gene>
<dbReference type="PANTHER" id="PTHR38042">
    <property type="entry name" value="UROPORPHYRINOGEN-III SYNTHASE, CHLOROPLASTIC"/>
    <property type="match status" value="1"/>
</dbReference>
<evidence type="ECO:0000256" key="7">
    <source>
        <dbReference type="ARBA" id="ARBA00040167"/>
    </source>
</evidence>
<evidence type="ECO:0000256" key="9">
    <source>
        <dbReference type="RuleBase" id="RU366031"/>
    </source>
</evidence>
<evidence type="ECO:0000313" key="12">
    <source>
        <dbReference type="EMBL" id="MBB3023159.1"/>
    </source>
</evidence>
<protein>
    <recommendedName>
        <fullName evidence="7 9">Uroporphyrinogen-III synthase</fullName>
        <ecNumber evidence="3 9">4.2.1.75</ecNumber>
    </recommendedName>
</protein>
<dbReference type="GO" id="GO:0006780">
    <property type="term" value="P:uroporphyrinogen III biosynthetic process"/>
    <property type="evidence" value="ECO:0007669"/>
    <property type="project" value="UniProtKB-UniRule"/>
</dbReference>
<evidence type="ECO:0000256" key="6">
    <source>
        <dbReference type="ARBA" id="ARBA00037589"/>
    </source>
</evidence>
<organism evidence="12 13">
    <name type="scientific">Helcobacillus massiliensis</name>
    <dbReference type="NCBI Taxonomy" id="521392"/>
    <lineage>
        <taxon>Bacteria</taxon>
        <taxon>Bacillati</taxon>
        <taxon>Actinomycetota</taxon>
        <taxon>Actinomycetes</taxon>
        <taxon>Micrococcales</taxon>
        <taxon>Dermabacteraceae</taxon>
        <taxon>Helcobacillus</taxon>
    </lineage>
</organism>
<keyword evidence="4 9" id="KW-0456">Lyase</keyword>
<dbReference type="InterPro" id="IPR036108">
    <property type="entry name" value="4pyrrol_syn_uPrphyn_synt_sf"/>
</dbReference>
<dbReference type="InterPro" id="IPR003754">
    <property type="entry name" value="4pyrrol_synth_uPrphyn_synth"/>
</dbReference>
<evidence type="ECO:0000256" key="10">
    <source>
        <dbReference type="SAM" id="MobiDB-lite"/>
    </source>
</evidence>
<comment type="function">
    <text evidence="6 9">Catalyzes cyclization of the linear tetrapyrrole, hydroxymethylbilane, to the macrocyclic uroporphyrinogen III.</text>
</comment>
<reference evidence="12 13" key="1">
    <citation type="submission" date="2020-08" db="EMBL/GenBank/DDBJ databases">
        <title>Sequencing the genomes of 1000 actinobacteria strains.</title>
        <authorList>
            <person name="Klenk H.-P."/>
        </authorList>
    </citation>
    <scope>NUCLEOTIDE SEQUENCE [LARGE SCALE GENOMIC DNA]</scope>
    <source>
        <strain evidence="12 13">DSM 23040</strain>
    </source>
</reference>
<evidence type="ECO:0000313" key="13">
    <source>
        <dbReference type="Proteomes" id="UP000568050"/>
    </source>
</evidence>
<dbReference type="RefSeq" id="WP_183376089.1">
    <property type="nucleotide sequence ID" value="NZ_CBCSFZ010000006.1"/>
</dbReference>
<name>A0A839QWD4_9MICO</name>
<evidence type="ECO:0000256" key="8">
    <source>
        <dbReference type="ARBA" id="ARBA00048617"/>
    </source>
</evidence>
<comment type="pathway">
    <text evidence="1 9">Porphyrin-containing compound metabolism; protoporphyrin-IX biosynthesis; coproporphyrinogen-III from 5-aminolevulinate: step 3/4.</text>
</comment>
<accession>A0A839QWD4</accession>
<dbReference type="Proteomes" id="UP000568050">
    <property type="component" value="Unassembled WGS sequence"/>
</dbReference>
<feature type="compositionally biased region" description="Low complexity" evidence="10">
    <location>
        <begin position="234"/>
        <end position="248"/>
    </location>
</feature>
<keyword evidence="5 9" id="KW-0627">Porphyrin biosynthesis</keyword>
<feature type="region of interest" description="Disordered" evidence="10">
    <location>
        <begin position="231"/>
        <end position="255"/>
    </location>
</feature>
<dbReference type="Pfam" id="PF02602">
    <property type="entry name" value="HEM4"/>
    <property type="match status" value="1"/>
</dbReference>
<comment type="similarity">
    <text evidence="2 9">Belongs to the uroporphyrinogen-III synthase family.</text>
</comment>
<dbReference type="CDD" id="cd06578">
    <property type="entry name" value="HemD"/>
    <property type="match status" value="1"/>
</dbReference>
<evidence type="ECO:0000256" key="3">
    <source>
        <dbReference type="ARBA" id="ARBA00013109"/>
    </source>
</evidence>
<evidence type="ECO:0000256" key="4">
    <source>
        <dbReference type="ARBA" id="ARBA00023239"/>
    </source>
</evidence>
<dbReference type="GO" id="GO:0006782">
    <property type="term" value="P:protoporphyrinogen IX biosynthetic process"/>
    <property type="evidence" value="ECO:0007669"/>
    <property type="project" value="UniProtKB-UniRule"/>
</dbReference>
<proteinExistence type="inferred from homology"/>
<dbReference type="EMBL" id="JACHWP010000003">
    <property type="protein sequence ID" value="MBB3023159.1"/>
    <property type="molecule type" value="Genomic_DNA"/>
</dbReference>
<evidence type="ECO:0000256" key="1">
    <source>
        <dbReference type="ARBA" id="ARBA00004772"/>
    </source>
</evidence>
<dbReference type="GO" id="GO:0004852">
    <property type="term" value="F:uroporphyrinogen-III synthase activity"/>
    <property type="evidence" value="ECO:0007669"/>
    <property type="project" value="UniProtKB-UniRule"/>
</dbReference>
<comment type="catalytic activity">
    <reaction evidence="8 9">
        <text>hydroxymethylbilane = uroporphyrinogen III + H2O</text>
        <dbReference type="Rhea" id="RHEA:18965"/>
        <dbReference type="ChEBI" id="CHEBI:15377"/>
        <dbReference type="ChEBI" id="CHEBI:57308"/>
        <dbReference type="ChEBI" id="CHEBI:57845"/>
        <dbReference type="EC" id="4.2.1.75"/>
    </reaction>
</comment>
<dbReference type="PANTHER" id="PTHR38042:SF1">
    <property type="entry name" value="UROPORPHYRINOGEN-III SYNTHASE, CHLOROPLASTIC"/>
    <property type="match status" value="1"/>
</dbReference>
<dbReference type="UniPathway" id="UPA00251">
    <property type="reaction ID" value="UER00320"/>
</dbReference>
<evidence type="ECO:0000256" key="5">
    <source>
        <dbReference type="ARBA" id="ARBA00023244"/>
    </source>
</evidence>
<dbReference type="SUPFAM" id="SSF69618">
    <property type="entry name" value="HemD-like"/>
    <property type="match status" value="1"/>
</dbReference>
<dbReference type="InterPro" id="IPR039793">
    <property type="entry name" value="UROS/Hem4"/>
</dbReference>
<evidence type="ECO:0000256" key="2">
    <source>
        <dbReference type="ARBA" id="ARBA00008133"/>
    </source>
</evidence>
<feature type="domain" description="Tetrapyrrole biosynthesis uroporphyrinogen III synthase" evidence="11">
    <location>
        <begin position="10"/>
        <end position="224"/>
    </location>
</feature>
<dbReference type="Gene3D" id="3.40.50.10090">
    <property type="match status" value="2"/>
</dbReference>
<comment type="caution">
    <text evidence="12">The sequence shown here is derived from an EMBL/GenBank/DDBJ whole genome shotgun (WGS) entry which is preliminary data.</text>
</comment>
<sequence>MARPDGRADALLRALADRGLEGVHHPVTAFEHSDLTDLRRALDAGAYDALALTSRTTVEALCTGGWPARSGRQDFTVAAVGPGTADAARAAGLRVDLVASGSGEALVRELPAPAPGARLALPASSAADPAHAEGLREAGWAVDRIVAYRPVPRPLPDSVIADLADGAVGAVVLTSPMIARAVLQHPLAAGVRVVAIGEPTRAAAESVGHPPDAIAADPTDTALADATVRALSSDPAGPTGPTPLTATDPPHREEH</sequence>
<dbReference type="EC" id="4.2.1.75" evidence="3 9"/>
<dbReference type="AlphaFoldDB" id="A0A839QWD4"/>
<keyword evidence="13" id="KW-1185">Reference proteome</keyword>